<keyword evidence="8" id="KW-1133">Transmembrane helix</keyword>
<dbReference type="InterPro" id="IPR006260">
    <property type="entry name" value="TonB/TolA_C"/>
</dbReference>
<evidence type="ECO:0000256" key="8">
    <source>
        <dbReference type="ARBA" id="ARBA00022989"/>
    </source>
</evidence>
<dbReference type="EMBL" id="LAPZ01000003">
    <property type="protein sequence ID" value="OSY88362.1"/>
    <property type="molecule type" value="Genomic_DNA"/>
</dbReference>
<dbReference type="OrthoDB" id="1522859at2"/>
<keyword evidence="10" id="KW-0732">Signal</keyword>
<dbReference type="Proteomes" id="UP000194221">
    <property type="component" value="Unassembled WGS sequence"/>
</dbReference>
<evidence type="ECO:0000313" key="13">
    <source>
        <dbReference type="Proteomes" id="UP000194221"/>
    </source>
</evidence>
<evidence type="ECO:0000256" key="3">
    <source>
        <dbReference type="ARBA" id="ARBA00022448"/>
    </source>
</evidence>
<comment type="caution">
    <text evidence="12">The sequence shown here is derived from an EMBL/GenBank/DDBJ whole genome shotgun (WGS) entry which is preliminary data.</text>
</comment>
<dbReference type="GO" id="GO:0098797">
    <property type="term" value="C:plasma membrane protein complex"/>
    <property type="evidence" value="ECO:0007669"/>
    <property type="project" value="TreeGrafter"/>
</dbReference>
<name>A0A1Y2PD28_9FLAO</name>
<keyword evidence="3" id="KW-0813">Transport</keyword>
<evidence type="ECO:0000256" key="5">
    <source>
        <dbReference type="ARBA" id="ARBA00022519"/>
    </source>
</evidence>
<dbReference type="PANTHER" id="PTHR33446:SF2">
    <property type="entry name" value="PROTEIN TONB"/>
    <property type="match status" value="1"/>
</dbReference>
<evidence type="ECO:0000256" key="9">
    <source>
        <dbReference type="ARBA" id="ARBA00023136"/>
    </source>
</evidence>
<keyword evidence="13" id="KW-1185">Reference proteome</keyword>
<dbReference type="PROSITE" id="PS52015">
    <property type="entry name" value="TONB_CTD"/>
    <property type="match status" value="2"/>
</dbReference>
<evidence type="ECO:0000256" key="7">
    <source>
        <dbReference type="ARBA" id="ARBA00022927"/>
    </source>
</evidence>
<evidence type="ECO:0000256" key="4">
    <source>
        <dbReference type="ARBA" id="ARBA00022475"/>
    </source>
</evidence>
<evidence type="ECO:0000259" key="11">
    <source>
        <dbReference type="PROSITE" id="PS52015"/>
    </source>
</evidence>
<dbReference type="SUPFAM" id="SSF74653">
    <property type="entry name" value="TolA/TonB C-terminal domain"/>
    <property type="match status" value="2"/>
</dbReference>
<feature type="chain" id="PRO_5013322515" description="TonB C-terminal domain-containing protein" evidence="10">
    <location>
        <begin position="20"/>
        <end position="368"/>
    </location>
</feature>
<dbReference type="Pfam" id="PF03544">
    <property type="entry name" value="TonB_C"/>
    <property type="match status" value="2"/>
</dbReference>
<keyword evidence="5" id="KW-0997">Cell inner membrane</keyword>
<keyword evidence="4" id="KW-1003">Cell membrane</keyword>
<feature type="signal peptide" evidence="10">
    <location>
        <begin position="1"/>
        <end position="19"/>
    </location>
</feature>
<proteinExistence type="inferred from homology"/>
<reference evidence="12 13" key="1">
    <citation type="submission" date="2015-03" db="EMBL/GenBank/DDBJ databases">
        <title>Genome sequence of Tenacibaculum sp. S2-2, isolated from intestinal microbiota of sea cucumber, Apostichopus japonicas.</title>
        <authorList>
            <person name="Shao Z."/>
            <person name="Wang L."/>
            <person name="Li X."/>
        </authorList>
    </citation>
    <scope>NUCLEOTIDE SEQUENCE [LARGE SCALE GENOMIC DNA]</scope>
    <source>
        <strain evidence="12 13">S2-2</strain>
    </source>
</reference>
<evidence type="ECO:0000256" key="1">
    <source>
        <dbReference type="ARBA" id="ARBA00004383"/>
    </source>
</evidence>
<gene>
    <name evidence="12" type="ORF">WH52_06265</name>
</gene>
<keyword evidence="7" id="KW-0653">Protein transport</keyword>
<dbReference type="RefSeq" id="WP_086030090.1">
    <property type="nucleotide sequence ID" value="NZ_LAPZ01000003.1"/>
</dbReference>
<dbReference type="AlphaFoldDB" id="A0A1Y2PD28"/>
<evidence type="ECO:0000256" key="10">
    <source>
        <dbReference type="SAM" id="SignalP"/>
    </source>
</evidence>
<feature type="domain" description="TonB C-terminal" evidence="11">
    <location>
        <begin position="276"/>
        <end position="368"/>
    </location>
</feature>
<dbReference type="NCBIfam" id="TIGR01352">
    <property type="entry name" value="tonB_Cterm"/>
    <property type="match status" value="2"/>
</dbReference>
<evidence type="ECO:0000256" key="6">
    <source>
        <dbReference type="ARBA" id="ARBA00022692"/>
    </source>
</evidence>
<dbReference type="InterPro" id="IPR037682">
    <property type="entry name" value="TonB_C"/>
</dbReference>
<evidence type="ECO:0000313" key="12">
    <source>
        <dbReference type="EMBL" id="OSY88362.1"/>
    </source>
</evidence>
<feature type="domain" description="TonB C-terminal" evidence="11">
    <location>
        <begin position="130"/>
        <end position="227"/>
    </location>
</feature>
<dbReference type="GO" id="GO:0031992">
    <property type="term" value="F:energy transducer activity"/>
    <property type="evidence" value="ECO:0007669"/>
    <property type="project" value="TreeGrafter"/>
</dbReference>
<protein>
    <recommendedName>
        <fullName evidence="11">TonB C-terminal domain-containing protein</fullName>
    </recommendedName>
</protein>
<keyword evidence="9" id="KW-0472">Membrane</keyword>
<dbReference type="GO" id="GO:0055085">
    <property type="term" value="P:transmembrane transport"/>
    <property type="evidence" value="ECO:0007669"/>
    <property type="project" value="InterPro"/>
</dbReference>
<sequence>MRYPLLFVAAVFASTVALGQEQCATPDETIADPNSITKCAIEDTKDGKKQVSIEVSTRRRVKRTRKNATAIGGLNASTKVENVKKKTLLVGSLELEDNSETIDKIPFNLVEEVPLFDKCKNVPLVKQSRCFEDNVARHVQRNFKYPEEALNNGIEGRVLVQFAVNQDGSVGEIRMRAPKGTELLKEEAERIINKLPKFTPGKHNGKIVKVKYGIPITFKLPKGYTKKAVAKSTPVAKPKKVAKEKVISDAIAFGQVQSIPQFKTCSKAADVEKLNCFNKKMMQHINRNFAYPEAAAQNNIEGKVWVRFIINKIGHVTNITMKGPKGGQLLEFEAKRMVSKLPKFIPGKQDGKAANVSYTMPINFKLQD</sequence>
<comment type="subcellular location">
    <subcellularLocation>
        <location evidence="1">Cell inner membrane</location>
        <topology evidence="1">Single-pass membrane protein</topology>
        <orientation evidence="1">Periplasmic side</orientation>
    </subcellularLocation>
</comment>
<evidence type="ECO:0000256" key="2">
    <source>
        <dbReference type="ARBA" id="ARBA00006555"/>
    </source>
</evidence>
<dbReference type="STRING" id="1635173.WH52_06265"/>
<organism evidence="12 13">
    <name type="scientific">Tenacibaculum holothuriorum</name>
    <dbReference type="NCBI Taxonomy" id="1635173"/>
    <lineage>
        <taxon>Bacteria</taxon>
        <taxon>Pseudomonadati</taxon>
        <taxon>Bacteroidota</taxon>
        <taxon>Flavobacteriia</taxon>
        <taxon>Flavobacteriales</taxon>
        <taxon>Flavobacteriaceae</taxon>
        <taxon>Tenacibaculum</taxon>
    </lineage>
</organism>
<dbReference type="GO" id="GO:0015031">
    <property type="term" value="P:protein transport"/>
    <property type="evidence" value="ECO:0007669"/>
    <property type="project" value="UniProtKB-KW"/>
</dbReference>
<dbReference type="PANTHER" id="PTHR33446">
    <property type="entry name" value="PROTEIN TONB-RELATED"/>
    <property type="match status" value="1"/>
</dbReference>
<dbReference type="Gene3D" id="3.30.1150.10">
    <property type="match status" value="2"/>
</dbReference>
<keyword evidence="6" id="KW-0812">Transmembrane</keyword>
<comment type="similarity">
    <text evidence="2">Belongs to the TonB family.</text>
</comment>
<accession>A0A1Y2PD28</accession>
<dbReference type="InParanoid" id="A0A1Y2PD28"/>
<dbReference type="InterPro" id="IPR051045">
    <property type="entry name" value="TonB-dependent_transducer"/>
</dbReference>